<keyword evidence="3" id="KW-0963">Cytoplasm</keyword>
<sequence length="160" mass="18993">MTITPNEIINKEFKKVFRGYDVDEVDEFLEQLSEDYEKIYKDNINLKEKIEALNEKLNHYVNLENTLQNTLLLAQTAADQAKESSKKEAELIIKNAQETANEIIKKAEERVLEINKEYEILKNEYNMFKSRFRALLQSELENLDKEYIKNEVHCKIKCNR</sequence>
<gene>
    <name evidence="8" type="ORF">TCEL_01772</name>
</gene>
<dbReference type="EMBL" id="CAVN010000091">
    <property type="protein sequence ID" value="CDF57858.1"/>
    <property type="molecule type" value="Genomic_DNA"/>
</dbReference>
<dbReference type="GO" id="GO:0051301">
    <property type="term" value="P:cell division"/>
    <property type="evidence" value="ECO:0007669"/>
    <property type="project" value="UniProtKB-KW"/>
</dbReference>
<evidence type="ECO:0000313" key="8">
    <source>
        <dbReference type="EMBL" id="CDF57858.1"/>
    </source>
</evidence>
<evidence type="ECO:0000256" key="3">
    <source>
        <dbReference type="ARBA" id="ARBA00022490"/>
    </source>
</evidence>
<evidence type="ECO:0000256" key="5">
    <source>
        <dbReference type="ARBA" id="ARBA00023054"/>
    </source>
</evidence>
<reference evidence="8" key="1">
    <citation type="submission" date="2013-03" db="EMBL/GenBank/DDBJ databases">
        <title>Draft genome sequence of the hydrogen-ethanol-producing anaerobic alkalithermophilic Caloramator celere.</title>
        <authorList>
            <person name="Ciranna A."/>
            <person name="Larjo A."/>
            <person name="Kivisto A."/>
            <person name="Santala V."/>
            <person name="Roos C."/>
            <person name="Karp M."/>
        </authorList>
    </citation>
    <scope>NUCLEOTIDE SEQUENCE [LARGE SCALE GENOMIC DNA]</scope>
    <source>
        <strain evidence="8">DSM 8682</strain>
    </source>
</reference>
<keyword evidence="4 8" id="KW-0132">Cell division</keyword>
<organism evidence="8 9">
    <name type="scientific">Thermobrachium celere DSM 8682</name>
    <dbReference type="NCBI Taxonomy" id="941824"/>
    <lineage>
        <taxon>Bacteria</taxon>
        <taxon>Bacillati</taxon>
        <taxon>Bacillota</taxon>
        <taxon>Clostridia</taxon>
        <taxon>Eubacteriales</taxon>
        <taxon>Clostridiaceae</taxon>
        <taxon>Thermobrachium</taxon>
    </lineage>
</organism>
<evidence type="ECO:0000256" key="6">
    <source>
        <dbReference type="ARBA" id="ARBA00023306"/>
    </source>
</evidence>
<keyword evidence="9" id="KW-1185">Reference proteome</keyword>
<evidence type="ECO:0000256" key="4">
    <source>
        <dbReference type="ARBA" id="ARBA00022618"/>
    </source>
</evidence>
<name>R7RRD4_9CLOT</name>
<comment type="subcellular location">
    <subcellularLocation>
        <location evidence="1">Cytoplasm</location>
    </subcellularLocation>
</comment>
<dbReference type="NCBIfam" id="TIGR03544">
    <property type="entry name" value="DivI1A_domain"/>
    <property type="match status" value="1"/>
</dbReference>
<dbReference type="OrthoDB" id="9815492at2"/>
<dbReference type="InterPro" id="IPR007793">
    <property type="entry name" value="DivIVA_fam"/>
</dbReference>
<dbReference type="Gene3D" id="6.10.250.660">
    <property type="match status" value="1"/>
</dbReference>
<dbReference type="PANTHER" id="PTHR35794">
    <property type="entry name" value="CELL DIVISION PROTEIN DIVIVA"/>
    <property type="match status" value="1"/>
</dbReference>
<evidence type="ECO:0000256" key="1">
    <source>
        <dbReference type="ARBA" id="ARBA00004496"/>
    </source>
</evidence>
<dbReference type="Pfam" id="PF05103">
    <property type="entry name" value="DivIVA"/>
    <property type="match status" value="1"/>
</dbReference>
<feature type="coiled-coil region" evidence="7">
    <location>
        <begin position="29"/>
        <end position="124"/>
    </location>
</feature>
<dbReference type="PANTHER" id="PTHR35794:SF2">
    <property type="entry name" value="CELL DIVISION PROTEIN DIVIVA"/>
    <property type="match status" value="1"/>
</dbReference>
<evidence type="ECO:0000256" key="7">
    <source>
        <dbReference type="SAM" id="Coils"/>
    </source>
</evidence>
<dbReference type="InterPro" id="IPR019933">
    <property type="entry name" value="DivIVA_domain"/>
</dbReference>
<dbReference type="eggNOG" id="COG3599">
    <property type="taxonomic scope" value="Bacteria"/>
</dbReference>
<protein>
    <submittedName>
        <fullName evidence="8">Cell division initiation protein DivIVA</fullName>
    </submittedName>
</protein>
<keyword evidence="5 7" id="KW-0175">Coiled coil</keyword>
<evidence type="ECO:0000313" key="9">
    <source>
        <dbReference type="Proteomes" id="UP000014923"/>
    </source>
</evidence>
<evidence type="ECO:0000256" key="2">
    <source>
        <dbReference type="ARBA" id="ARBA00009008"/>
    </source>
</evidence>
<dbReference type="HOGENOM" id="CLU_076854_3_2_9"/>
<dbReference type="Proteomes" id="UP000014923">
    <property type="component" value="Unassembled WGS sequence"/>
</dbReference>
<keyword evidence="6" id="KW-0131">Cell cycle</keyword>
<dbReference type="GO" id="GO:0005737">
    <property type="term" value="C:cytoplasm"/>
    <property type="evidence" value="ECO:0007669"/>
    <property type="project" value="UniProtKB-SubCell"/>
</dbReference>
<dbReference type="AlphaFoldDB" id="R7RRD4"/>
<proteinExistence type="inferred from homology"/>
<comment type="caution">
    <text evidence="8">The sequence shown here is derived from an EMBL/GenBank/DDBJ whole genome shotgun (WGS) entry which is preliminary data.</text>
</comment>
<comment type="similarity">
    <text evidence="2">Belongs to the DivIVA family.</text>
</comment>
<dbReference type="RefSeq" id="WP_018661403.1">
    <property type="nucleotide sequence ID" value="NZ_HF952018.1"/>
</dbReference>
<accession>R7RRD4</accession>